<dbReference type="STRING" id="1914305.BLW93_00175"/>
<protein>
    <recommendedName>
        <fullName evidence="4">Prepilin-type N-terminal cleavage/methylation domain-containing protein</fullName>
    </recommendedName>
</protein>
<dbReference type="Proteomes" id="UP000187408">
    <property type="component" value="Unassembled WGS sequence"/>
</dbReference>
<name>A0A1R1MNL4_9BACT</name>
<dbReference type="RefSeq" id="WP_076712088.1">
    <property type="nucleotide sequence ID" value="NZ_MOEN01000001.1"/>
</dbReference>
<keyword evidence="1" id="KW-0472">Membrane</keyword>
<sequence length="188" mass="20626">MKEYRAGFTLIELIVGTIIALIIMAAAVIFFSFGYRQMDTTMKTSRGNISVFNVIEIIDSDLRKAGYGGVASAGLIPVSGTGTLADPLTIYFIDYTKTGCDNQTWTNASLTCKYKIEYYLNNNNIIRKVYRGAIGSGTAASMFDGNIVTINTFNASVDSNNHTVSYTITGKVRNETFSIGDKVICRNW</sequence>
<keyword evidence="1" id="KW-1133">Transmembrane helix</keyword>
<gene>
    <name evidence="2" type="ORF">BLW93_00175</name>
</gene>
<dbReference type="PIRSF" id="PIRSF004525">
    <property type="entry name" value="Pilin_peptidase-dep_B_prd"/>
    <property type="match status" value="1"/>
</dbReference>
<dbReference type="OrthoDB" id="13713at2"/>
<dbReference type="InterPro" id="IPR012902">
    <property type="entry name" value="N_methyl_site"/>
</dbReference>
<proteinExistence type="predicted"/>
<evidence type="ECO:0000313" key="3">
    <source>
        <dbReference type="Proteomes" id="UP000187408"/>
    </source>
</evidence>
<keyword evidence="3" id="KW-1185">Reference proteome</keyword>
<reference evidence="2 3" key="1">
    <citation type="submission" date="2016-10" db="EMBL/GenBank/DDBJ databases">
        <title>Genome sequence of a sulfur-reducing bacterium Desulfurobacterium indicum K6013.</title>
        <authorList>
            <person name="Cao J."/>
            <person name="Shao Z."/>
            <person name="Alain K."/>
            <person name="Jebbar M."/>
        </authorList>
    </citation>
    <scope>NUCLEOTIDE SEQUENCE [LARGE SCALE GENOMIC DNA]</scope>
    <source>
        <strain evidence="2 3">K6013</strain>
    </source>
</reference>
<dbReference type="EMBL" id="MOEN01000001">
    <property type="protein sequence ID" value="OMH41339.1"/>
    <property type="molecule type" value="Genomic_DNA"/>
</dbReference>
<feature type="transmembrane region" description="Helical" evidence="1">
    <location>
        <begin position="6"/>
        <end position="33"/>
    </location>
</feature>
<accession>A0A1R1MNL4</accession>
<dbReference type="PROSITE" id="PS00409">
    <property type="entry name" value="PROKAR_NTER_METHYL"/>
    <property type="match status" value="1"/>
</dbReference>
<dbReference type="NCBIfam" id="TIGR02532">
    <property type="entry name" value="IV_pilin_GFxxxE"/>
    <property type="match status" value="1"/>
</dbReference>
<evidence type="ECO:0008006" key="4">
    <source>
        <dbReference type="Google" id="ProtNLM"/>
    </source>
</evidence>
<dbReference type="Pfam" id="PF07963">
    <property type="entry name" value="N_methyl"/>
    <property type="match status" value="1"/>
</dbReference>
<keyword evidence="1" id="KW-0812">Transmembrane</keyword>
<evidence type="ECO:0000256" key="1">
    <source>
        <dbReference type="SAM" id="Phobius"/>
    </source>
</evidence>
<comment type="caution">
    <text evidence="2">The sequence shown here is derived from an EMBL/GenBank/DDBJ whole genome shotgun (WGS) entry which is preliminary data.</text>
</comment>
<organism evidence="2 3">
    <name type="scientific">Desulfurobacterium indicum</name>
    <dbReference type="NCBI Taxonomy" id="1914305"/>
    <lineage>
        <taxon>Bacteria</taxon>
        <taxon>Pseudomonadati</taxon>
        <taxon>Aquificota</taxon>
        <taxon>Aquificia</taxon>
        <taxon>Desulfurobacteriales</taxon>
        <taxon>Desulfurobacteriaceae</taxon>
        <taxon>Desulfurobacterium</taxon>
    </lineage>
</organism>
<dbReference type="AlphaFoldDB" id="A0A1R1MNL4"/>
<evidence type="ECO:0000313" key="2">
    <source>
        <dbReference type="EMBL" id="OMH41339.1"/>
    </source>
</evidence>
<dbReference type="InterPro" id="IPR016419">
    <property type="entry name" value="Prepilin_Pept-dep_B_prd"/>
</dbReference>